<keyword evidence="1" id="KW-0812">Transmembrane</keyword>
<protein>
    <submittedName>
        <fullName evidence="2">Peptidase</fullName>
    </submittedName>
</protein>
<accession>A0AAW3QTQ1</accession>
<dbReference type="EMBL" id="BSNW01000047">
    <property type="protein sequence ID" value="GLQ69858.1"/>
    <property type="molecule type" value="Genomic_DNA"/>
</dbReference>
<evidence type="ECO:0000313" key="3">
    <source>
        <dbReference type="EMBL" id="KXV36998.1"/>
    </source>
</evidence>
<reference evidence="5" key="3">
    <citation type="journal article" date="2019" name="Int. J. Syst. Evol. Microbiol.">
        <title>The Global Catalogue of Microorganisms (GCM) 10K type strain sequencing project: providing services to taxonomists for standard genome sequencing and annotation.</title>
        <authorList>
            <consortium name="The Broad Institute Genomics Platform"/>
            <consortium name="The Broad Institute Genome Sequencing Center for Infectious Disease"/>
            <person name="Wu L."/>
            <person name="Ma J."/>
        </authorList>
    </citation>
    <scope>NUCLEOTIDE SEQUENCE [LARGE SCALE GENOMIC DNA]</scope>
    <source>
        <strain evidence="5">NBRC 3250</strain>
    </source>
</reference>
<evidence type="ECO:0000313" key="4">
    <source>
        <dbReference type="Proteomes" id="UP000075682"/>
    </source>
</evidence>
<keyword evidence="1" id="KW-0472">Membrane</keyword>
<reference evidence="2" key="4">
    <citation type="submission" date="2023-01" db="EMBL/GenBank/DDBJ databases">
        <title>Draft genome sequence of Gluconobacter albidus strain NBRC 3250.</title>
        <authorList>
            <person name="Sun Q."/>
            <person name="Mori K."/>
        </authorList>
    </citation>
    <scope>NUCLEOTIDE SEQUENCE</scope>
    <source>
        <strain evidence="2">NBRC 3250</strain>
    </source>
</reference>
<dbReference type="EMBL" id="LHZN01000143">
    <property type="protein sequence ID" value="KXV36998.1"/>
    <property type="molecule type" value="Genomic_DNA"/>
</dbReference>
<evidence type="ECO:0000313" key="5">
    <source>
        <dbReference type="Proteomes" id="UP001156672"/>
    </source>
</evidence>
<dbReference type="Pfam" id="PF03929">
    <property type="entry name" value="PepSY_TM"/>
    <property type="match status" value="1"/>
</dbReference>
<dbReference type="InterPro" id="IPR005625">
    <property type="entry name" value="PepSY-ass_TM"/>
</dbReference>
<keyword evidence="5" id="KW-1185">Reference proteome</keyword>
<keyword evidence="1" id="KW-1133">Transmembrane helix</keyword>
<reference evidence="3 4" key="2">
    <citation type="submission" date="2015-06" db="EMBL/GenBank/DDBJ databases">
        <title>Improved classification and identification of acetic acid bacteria using matrix-assisted laser desorption/ionization time-of-flight mass spectrometry; Gluconobacter nephelii and Gluconobacter uchimurae are later heterotypic synonyms of Gluconobacter japonicus and Gluconobacter oxydans, respectively.</title>
        <authorList>
            <person name="Li L."/>
            <person name="Cleenwerck I."/>
            <person name="De Vuyst L."/>
            <person name="Vandamme P."/>
        </authorList>
    </citation>
    <scope>NUCLEOTIDE SEQUENCE [LARGE SCALE GENOMIC DNA]</scope>
    <source>
        <strain evidence="3 4">LMG 1356</strain>
    </source>
</reference>
<evidence type="ECO:0000313" key="2">
    <source>
        <dbReference type="EMBL" id="GLQ69858.1"/>
    </source>
</evidence>
<feature type="transmembrane region" description="Helical" evidence="1">
    <location>
        <begin position="14"/>
        <end position="38"/>
    </location>
</feature>
<feature type="transmembrane region" description="Helical" evidence="1">
    <location>
        <begin position="431"/>
        <end position="449"/>
    </location>
</feature>
<feature type="transmembrane region" description="Helical" evidence="1">
    <location>
        <begin position="152"/>
        <end position="175"/>
    </location>
</feature>
<feature type="transmembrane region" description="Helical" evidence="1">
    <location>
        <begin position="355"/>
        <end position="376"/>
    </location>
</feature>
<feature type="transmembrane region" description="Helical" evidence="1">
    <location>
        <begin position="195"/>
        <end position="219"/>
    </location>
</feature>
<gene>
    <name evidence="3" type="ORF">AD941_13130</name>
    <name evidence="2" type="ORF">GCM10007866_23110</name>
</gene>
<dbReference type="Proteomes" id="UP001156672">
    <property type="component" value="Unassembled WGS sequence"/>
</dbReference>
<comment type="caution">
    <text evidence="3">The sequence shown here is derived from an EMBL/GenBank/DDBJ whole genome shotgun (WGS) entry which is preliminary data.</text>
</comment>
<organism evidence="3 4">
    <name type="scientific">Gluconobacter albidus</name>
    <dbReference type="NCBI Taxonomy" id="318683"/>
    <lineage>
        <taxon>Bacteria</taxon>
        <taxon>Pseudomonadati</taxon>
        <taxon>Pseudomonadota</taxon>
        <taxon>Alphaproteobacteria</taxon>
        <taxon>Acetobacterales</taxon>
        <taxon>Acetobacteraceae</taxon>
        <taxon>Gluconobacter</taxon>
    </lineage>
</organism>
<sequence length="465" mass="50816">MKIRSDILRVYREVHSWVGICAGLLLFVAFFAGAISMFEQPLQNLTSPQLDMPPPVPLSKTPDLLEKVFSAYPQARQTYTILLAPDRTLPGRLAWPVHPPHGHDAGPMFVATLAPDGALVVRQQAITPVAHFIDMLHQELGIPLPHAISRPFMGIIALLYGMALISGVLLFLPTLARNLFAFRFREGPRKLWLDLHNLLGFFSLPFHIVMALTSVVFAFHDPIFAVQSRVFATSHASQHLPTHTRPHPITADQHPDARLLTPTELVTSLGTQAPGFVPTTLAYSQGHGGMMLRVSGQDSRYSMRGPTAGFATVDPRSGKILSADYLPGHQKTGFAILTVFFALHFGSFGGNAIRWGYVVLGLAGAGMFYTGNRLWIDARRRREKAAGLPHDSLPTSILARLTPGWTAGCISGTGVILLAGLLKPDLMTETVVTSAYYGVFLGCIAVFLFKPQRLRSTPQSTSQMS</sequence>
<dbReference type="Proteomes" id="UP000075682">
    <property type="component" value="Unassembled WGS sequence"/>
</dbReference>
<dbReference type="RefSeq" id="WP_062032473.1">
    <property type="nucleotide sequence ID" value="NZ_BEWL01000011.1"/>
</dbReference>
<dbReference type="PANTHER" id="PTHR34219:SF9">
    <property type="entry name" value="IRON-REGULATED INNER MEMBRANE PROTEIN"/>
    <property type="match status" value="1"/>
</dbReference>
<feature type="transmembrane region" description="Helical" evidence="1">
    <location>
        <begin position="397"/>
        <end position="419"/>
    </location>
</feature>
<dbReference type="AlphaFoldDB" id="A0AAW3QTQ1"/>
<evidence type="ECO:0000256" key="1">
    <source>
        <dbReference type="SAM" id="Phobius"/>
    </source>
</evidence>
<proteinExistence type="predicted"/>
<name>A0AAW3QTQ1_9PROT</name>
<dbReference type="PANTHER" id="PTHR34219">
    <property type="entry name" value="IRON-REGULATED INNER MEMBRANE PROTEIN-RELATED"/>
    <property type="match status" value="1"/>
</dbReference>
<reference evidence="2" key="1">
    <citation type="journal article" date="2014" name="Int. J. Syst. Evol. Microbiol.">
        <title>Complete genome of a new Firmicutes species belonging to the dominant human colonic microbiota ('Ruminococcus bicirculans') reveals two chromosomes and a selective capacity to utilize plant glucans.</title>
        <authorList>
            <consortium name="NISC Comparative Sequencing Program"/>
            <person name="Wegmann U."/>
            <person name="Louis P."/>
            <person name="Goesmann A."/>
            <person name="Henrissat B."/>
            <person name="Duncan S.H."/>
            <person name="Flint H.J."/>
        </authorList>
    </citation>
    <scope>NUCLEOTIDE SEQUENCE</scope>
    <source>
        <strain evidence="2">NBRC 3250</strain>
    </source>
</reference>